<protein>
    <submittedName>
        <fullName evidence="3">Uncharacterized protein</fullName>
    </submittedName>
</protein>
<dbReference type="Proteomes" id="UP000281553">
    <property type="component" value="Unassembled WGS sequence"/>
</dbReference>
<gene>
    <name evidence="3" type="ORF">DILT_LOCUS9760</name>
</gene>
<dbReference type="EMBL" id="UYRU01057776">
    <property type="protein sequence ID" value="VDN13929.1"/>
    <property type="molecule type" value="Genomic_DNA"/>
</dbReference>
<dbReference type="AlphaFoldDB" id="A0A3P7NZA3"/>
<keyword evidence="2" id="KW-0812">Transmembrane</keyword>
<keyword evidence="4" id="KW-1185">Reference proteome</keyword>
<proteinExistence type="predicted"/>
<evidence type="ECO:0000313" key="3">
    <source>
        <dbReference type="EMBL" id="VDN13929.1"/>
    </source>
</evidence>
<feature type="region of interest" description="Disordered" evidence="1">
    <location>
        <begin position="127"/>
        <end position="153"/>
    </location>
</feature>
<feature type="transmembrane region" description="Helical" evidence="2">
    <location>
        <begin position="91"/>
        <end position="115"/>
    </location>
</feature>
<accession>A0A3P7NZA3</accession>
<sequence>MAEFWRLALTPSYCCRMSDRVDYLWGHSNRDNGKMAAKTVTDKEKVLSSGDQDDGYGNDDDVEDDKEEDDEEDYNDDDSQKEKRRNTKTTTLIFVAVLMILLLIFMLMTPMMAIIMSGKMPTAASANVHADDSEDGDYYELKDADNEEKDGDE</sequence>
<feature type="compositionally biased region" description="Acidic residues" evidence="1">
    <location>
        <begin position="51"/>
        <end position="79"/>
    </location>
</feature>
<feature type="region of interest" description="Disordered" evidence="1">
    <location>
        <begin position="36"/>
        <end position="85"/>
    </location>
</feature>
<evidence type="ECO:0000313" key="4">
    <source>
        <dbReference type="Proteomes" id="UP000281553"/>
    </source>
</evidence>
<evidence type="ECO:0000256" key="2">
    <source>
        <dbReference type="SAM" id="Phobius"/>
    </source>
</evidence>
<evidence type="ECO:0000256" key="1">
    <source>
        <dbReference type="SAM" id="MobiDB-lite"/>
    </source>
</evidence>
<reference evidence="3 4" key="1">
    <citation type="submission" date="2018-11" db="EMBL/GenBank/DDBJ databases">
        <authorList>
            <consortium name="Pathogen Informatics"/>
        </authorList>
    </citation>
    <scope>NUCLEOTIDE SEQUENCE [LARGE SCALE GENOMIC DNA]</scope>
</reference>
<organism evidence="3 4">
    <name type="scientific">Dibothriocephalus latus</name>
    <name type="common">Fish tapeworm</name>
    <name type="synonym">Diphyllobothrium latum</name>
    <dbReference type="NCBI Taxonomy" id="60516"/>
    <lineage>
        <taxon>Eukaryota</taxon>
        <taxon>Metazoa</taxon>
        <taxon>Spiralia</taxon>
        <taxon>Lophotrochozoa</taxon>
        <taxon>Platyhelminthes</taxon>
        <taxon>Cestoda</taxon>
        <taxon>Eucestoda</taxon>
        <taxon>Diphyllobothriidea</taxon>
        <taxon>Diphyllobothriidae</taxon>
        <taxon>Dibothriocephalus</taxon>
    </lineage>
</organism>
<name>A0A3P7NZA3_DIBLA</name>
<keyword evidence="2" id="KW-0472">Membrane</keyword>
<keyword evidence="2" id="KW-1133">Transmembrane helix</keyword>